<protein>
    <submittedName>
        <fullName evidence="1">WXG100 family type VII secretion target</fullName>
    </submittedName>
</protein>
<organism evidence="1 2">
    <name type="scientific">Gordonia sesuvii</name>
    <dbReference type="NCBI Taxonomy" id="3116777"/>
    <lineage>
        <taxon>Bacteria</taxon>
        <taxon>Bacillati</taxon>
        <taxon>Actinomycetota</taxon>
        <taxon>Actinomycetes</taxon>
        <taxon>Mycobacteriales</taxon>
        <taxon>Gordoniaceae</taxon>
        <taxon>Gordonia</taxon>
    </lineage>
</organism>
<sequence>MTTQDELRADFRVMRASGTRIGQAASDVSDIFDREHRELDAALGGWAGASKAALSAVTGQWRATADILVTTVNDHARGIHDAANRFENEEMKNAERLRRITSSDDQPLLVNLD</sequence>
<dbReference type="EMBL" id="JAZDUF010000003">
    <property type="protein sequence ID" value="MEE3851235.1"/>
    <property type="molecule type" value="Genomic_DNA"/>
</dbReference>
<dbReference type="Proteomes" id="UP001347146">
    <property type="component" value="Unassembled WGS sequence"/>
</dbReference>
<comment type="caution">
    <text evidence="1">The sequence shown here is derived from an EMBL/GenBank/DDBJ whole genome shotgun (WGS) entry which is preliminary data.</text>
</comment>
<proteinExistence type="predicted"/>
<evidence type="ECO:0000313" key="1">
    <source>
        <dbReference type="EMBL" id="MEE3851235.1"/>
    </source>
</evidence>
<dbReference type="InterPro" id="IPR010310">
    <property type="entry name" value="T7SS_ESAT-6-like"/>
</dbReference>
<dbReference type="RefSeq" id="WP_330432918.1">
    <property type="nucleotide sequence ID" value="NZ_JAZDUF010000003.1"/>
</dbReference>
<reference evidence="1 2" key="1">
    <citation type="submission" date="2024-01" db="EMBL/GenBank/DDBJ databases">
        <title>Draft genome sequence of Gordonia sp. LSe1-13.</title>
        <authorList>
            <person name="Suphannarot A."/>
            <person name="Mingma R."/>
        </authorList>
    </citation>
    <scope>NUCLEOTIDE SEQUENCE [LARGE SCALE GENOMIC DNA]</scope>
    <source>
        <strain evidence="1 2">LSe1-13</strain>
    </source>
</reference>
<dbReference type="InterPro" id="IPR036689">
    <property type="entry name" value="ESAT-6-like_sf"/>
</dbReference>
<dbReference type="Gene3D" id="1.10.287.1060">
    <property type="entry name" value="ESAT-6-like"/>
    <property type="match status" value="1"/>
</dbReference>
<dbReference type="Pfam" id="PF06013">
    <property type="entry name" value="WXG100"/>
    <property type="match status" value="1"/>
</dbReference>
<name>A0ABU7MDQ4_9ACTN</name>
<dbReference type="SUPFAM" id="SSF140453">
    <property type="entry name" value="EsxAB dimer-like"/>
    <property type="match status" value="1"/>
</dbReference>
<gene>
    <name evidence="1" type="ORF">VZC37_12875</name>
</gene>
<keyword evidence="2" id="KW-1185">Reference proteome</keyword>
<accession>A0ABU7MDQ4</accession>
<evidence type="ECO:0000313" key="2">
    <source>
        <dbReference type="Proteomes" id="UP001347146"/>
    </source>
</evidence>